<evidence type="ECO:0000259" key="1">
    <source>
        <dbReference type="Pfam" id="PF13454"/>
    </source>
</evidence>
<dbReference type="PANTHER" id="PTHR40254">
    <property type="entry name" value="BLR0577 PROTEIN"/>
    <property type="match status" value="1"/>
</dbReference>
<feature type="domain" description="BioF2-like acetyltransferase" evidence="2">
    <location>
        <begin position="709"/>
        <end position="822"/>
    </location>
</feature>
<sequence length="1236" mass="143273">MSKDNTIADITFIGSGISTSFSLLNFLDRIYNDSTSKEVVSIHIIEKYSEFNLGIPYGTRSGYSTLLITSLRNFLVEPELNLFIKWLNKNKSWLLKEFEKEGGTLSKKWLLVNKDKIDTNDWEDLFIPRRFFGCYINLRVNNKVEELTEKGLINISYTNGEVIDVQKDSNTYNITLKGGLKINSLKVVLSVGSLPVKHLWQNKDLIEEKNLIFINNPYKPNIGKTLNKVNTFISNREGKPTNILIVGANASALELIYKINDFSNNKHTSTHFTFLSTQGLIPDGLIDKEKQKLYIPYHLNELKKEKKLTAKLIAEATFKDLDNADKINLGAASTVDIISKHFGDLLENLSKKELEIFACDYGNTIGKRQRCAGMHYLNVVKSLENQNRFQHIAGRFNTMTSNDNDNYSLEYLDTLTKTNKVHKSPFHIVINCVGSRNLMDNNIPALLKNLLEKKYCIPNQSKIGFHVNENLESTKNFHIIGPMLAGNVIENKAVWHVEHCGRIIWLSKTLSKILFDDLFEDKKNISKNYKLEVINLDNPTDIENYNQLLKTNWNNNIYYAYCHLKYFENKTNSLKYFLFKINNSSEILMPLIFRELTLKNNSSVKYFDVITPYGYGGPLYNGDINEKDLKAFWSAVDNWYKQNNVITEFIRFSLNKNHLGYTGHLVKSLLNVKGELFKDFDRQWISFVSKVRNNYRKAVSYNLNNTIFNSNEINKKTIKLFFDIYTKTMIRLNAKDIYFFSLNYFESLILSNPNEFSIAFAYLDNIPISAELIIKNNDTIFAFLGGTDSDYFHCRPNDYLRVEIIKWAISQNFKYYVLGGGLKDGDGLYKSKKYLFPKTEDIPFCTGRKIINHHVYNKLINNMVVEYDDVSSLIQNADAFFPVYRQNEVNNTCEDSSFSVITSKGHWEKALKQVGNYDFYHTYDYHYLAKKDDYKAVLLRYTEGDALICFPLIIRKIEGTSFYDATSVYGYSGPLQKNIDAKFNNSNFKRTLNSFFAQEKIISVFSRLNPFIKHQDAILANLGETIKLGNVVNIDLTKPIDEQRVIFSKTTKRYLNKGRKLLNIITSDKREDLDIFISLYYENMDRVDATKNYYFSRDYFYKLLDSKDFKTVMYYAVDKETNAIISGAMMVKTNNIIQYHLSGTKNSSLNLSPLRLLIDEARIKNSTNSYKYFNLGGGLGNKEDELFRFKASFSKDYRPFKIWRYVVDKKNYDKLVAERDANINSDFFPLYRNKTT</sequence>
<dbReference type="Pfam" id="PF13480">
    <property type="entry name" value="Acetyltransf_6"/>
    <property type="match status" value="1"/>
</dbReference>
<dbReference type="AlphaFoldDB" id="A0AAE3EPP3"/>
<dbReference type="InterPro" id="IPR038740">
    <property type="entry name" value="BioF2-like_GNAT_dom"/>
</dbReference>
<evidence type="ECO:0000259" key="2">
    <source>
        <dbReference type="Pfam" id="PF13480"/>
    </source>
</evidence>
<dbReference type="GO" id="GO:0016746">
    <property type="term" value="F:acyltransferase activity"/>
    <property type="evidence" value="ECO:0007669"/>
    <property type="project" value="UniProtKB-KW"/>
</dbReference>
<proteinExistence type="predicted"/>
<keyword evidence="3" id="KW-0012">Acyltransferase</keyword>
<dbReference type="InterPro" id="IPR052189">
    <property type="entry name" value="L-asp_N-monooxygenase_NS-form"/>
</dbReference>
<dbReference type="InterPro" id="IPR016181">
    <property type="entry name" value="Acyl_CoA_acyltransferase"/>
</dbReference>
<keyword evidence="3" id="KW-0808">Transferase</keyword>
<name>A0AAE3EPP3_9FLAO</name>
<comment type="caution">
    <text evidence="3">The sequence shown here is derived from an EMBL/GenBank/DDBJ whole genome shotgun (WGS) entry which is preliminary data.</text>
</comment>
<keyword evidence="4" id="KW-1185">Reference proteome</keyword>
<dbReference type="Proteomes" id="UP001199795">
    <property type="component" value="Unassembled WGS sequence"/>
</dbReference>
<gene>
    <name evidence="3" type="ORF">L3X37_09625</name>
</gene>
<evidence type="ECO:0000313" key="3">
    <source>
        <dbReference type="EMBL" id="MCF7568623.1"/>
    </source>
</evidence>
<dbReference type="RefSeq" id="WP_237239963.1">
    <property type="nucleotide sequence ID" value="NZ_JAKKDU010000010.1"/>
</dbReference>
<dbReference type="Gene3D" id="3.40.630.30">
    <property type="match status" value="2"/>
</dbReference>
<evidence type="ECO:0000313" key="4">
    <source>
        <dbReference type="Proteomes" id="UP001199795"/>
    </source>
</evidence>
<dbReference type="Pfam" id="PF13454">
    <property type="entry name" value="NAD_binding_9"/>
    <property type="match status" value="1"/>
</dbReference>
<dbReference type="SUPFAM" id="SSF55729">
    <property type="entry name" value="Acyl-CoA N-acyltransferases (Nat)"/>
    <property type="match status" value="2"/>
</dbReference>
<protein>
    <submittedName>
        <fullName evidence="3">GNAT family N-acetyltransferase</fullName>
        <ecNumber evidence="3">2.3.1.-</ecNumber>
    </submittedName>
</protein>
<reference evidence="3" key="1">
    <citation type="submission" date="2022-01" db="EMBL/GenBank/DDBJ databases">
        <title>Draft genome sequence of Sabulilitoribacter arenilitoris KCTC 52401.</title>
        <authorList>
            <person name="Oh J.-S."/>
        </authorList>
    </citation>
    <scope>NUCLEOTIDE SEQUENCE</scope>
    <source>
        <strain evidence="3">HMF6543</strain>
    </source>
</reference>
<dbReference type="EC" id="2.3.1.-" evidence="3"/>
<dbReference type="PANTHER" id="PTHR40254:SF1">
    <property type="entry name" value="BLR0577 PROTEIN"/>
    <property type="match status" value="1"/>
</dbReference>
<dbReference type="InterPro" id="IPR038732">
    <property type="entry name" value="HpyO/CreE_NAD-binding"/>
</dbReference>
<dbReference type="EMBL" id="JAKKDU010000010">
    <property type="protein sequence ID" value="MCF7568623.1"/>
    <property type="molecule type" value="Genomic_DNA"/>
</dbReference>
<feature type="domain" description="FAD-dependent urate hydroxylase HpyO/Asp monooxygenase CreE-like FAD/NAD(P)-binding" evidence="1">
    <location>
        <begin position="12"/>
        <end position="193"/>
    </location>
</feature>
<organism evidence="3 4">
    <name type="scientific">Wocania arenilitoris</name>
    <dbReference type="NCBI Taxonomy" id="2044858"/>
    <lineage>
        <taxon>Bacteria</taxon>
        <taxon>Pseudomonadati</taxon>
        <taxon>Bacteroidota</taxon>
        <taxon>Flavobacteriia</taxon>
        <taxon>Flavobacteriales</taxon>
        <taxon>Flavobacteriaceae</taxon>
        <taxon>Wocania</taxon>
    </lineage>
</organism>
<accession>A0AAE3EPP3</accession>